<gene>
    <name evidence="2" type="ORF">SAMN05421757_102124</name>
</gene>
<proteinExistence type="predicted"/>
<organism evidence="2 3">
    <name type="scientific">Tropicimonas sediminicola</name>
    <dbReference type="NCBI Taxonomy" id="1031541"/>
    <lineage>
        <taxon>Bacteria</taxon>
        <taxon>Pseudomonadati</taxon>
        <taxon>Pseudomonadota</taxon>
        <taxon>Alphaproteobacteria</taxon>
        <taxon>Rhodobacterales</taxon>
        <taxon>Roseobacteraceae</taxon>
        <taxon>Tropicimonas</taxon>
    </lineage>
</organism>
<dbReference type="Proteomes" id="UP000198426">
    <property type="component" value="Unassembled WGS sequence"/>
</dbReference>
<dbReference type="EMBL" id="FZOY01000002">
    <property type="protein sequence ID" value="SNS43370.1"/>
    <property type="molecule type" value="Genomic_DNA"/>
</dbReference>
<evidence type="ECO:0000259" key="1">
    <source>
        <dbReference type="Pfam" id="PF13403"/>
    </source>
</evidence>
<feature type="domain" description="Hedgehog/Intein (Hint)" evidence="1">
    <location>
        <begin position="35"/>
        <end position="154"/>
    </location>
</feature>
<dbReference type="Pfam" id="PF13403">
    <property type="entry name" value="Hint_2"/>
    <property type="match status" value="1"/>
</dbReference>
<keyword evidence="3" id="KW-1185">Reference proteome</keyword>
<dbReference type="RefSeq" id="WP_089231836.1">
    <property type="nucleotide sequence ID" value="NZ_FZOY01000002.1"/>
</dbReference>
<dbReference type="OrthoDB" id="7873527at2"/>
<protein>
    <submittedName>
        <fullName evidence="2">Hint domain-containing protein</fullName>
    </submittedName>
</protein>
<name>A0A239EF07_9RHOB</name>
<dbReference type="InterPro" id="IPR028992">
    <property type="entry name" value="Hedgehog/Intein_dom"/>
</dbReference>
<evidence type="ECO:0000313" key="3">
    <source>
        <dbReference type="Proteomes" id="UP000198426"/>
    </source>
</evidence>
<dbReference type="AlphaFoldDB" id="A0A239EF07"/>
<evidence type="ECO:0000313" key="2">
    <source>
        <dbReference type="EMBL" id="SNS43370.1"/>
    </source>
</evidence>
<sequence>MNFSFLGGSAARNLPPPPQAAAGLETGITGSIPLYTFDGAVLAEYLEPGDRIIARGRGSALLRALHVVEHHSPMVRIAPTTLGRARPENFVLLPPDQRVVLRRAVGAPCDGIFAARALVDGENVKWHEPKRPVRLVHLVFDTPQIVHAGGLELEVGI</sequence>
<reference evidence="2 3" key="1">
    <citation type="submission" date="2017-06" db="EMBL/GenBank/DDBJ databases">
        <authorList>
            <person name="Kim H.J."/>
            <person name="Triplett B.A."/>
        </authorList>
    </citation>
    <scope>NUCLEOTIDE SEQUENCE [LARGE SCALE GENOMIC DNA]</scope>
    <source>
        <strain evidence="2 3">DSM 29339</strain>
    </source>
</reference>
<accession>A0A239EF07</accession>